<evidence type="ECO:0000313" key="3">
    <source>
        <dbReference type="Proteomes" id="UP000472372"/>
    </source>
</evidence>
<dbReference type="PANTHER" id="PTHR24148:SF73">
    <property type="entry name" value="HET DOMAIN PROTEIN (AFU_ORTHOLOGUE AFUA_8G01020)"/>
    <property type="match status" value="1"/>
</dbReference>
<protein>
    <submittedName>
        <fullName evidence="2">HET-domain-containing protein</fullName>
    </submittedName>
</protein>
<accession>A0A6S6VTM3</accession>
<dbReference type="PANTHER" id="PTHR24148">
    <property type="entry name" value="ANKYRIN REPEAT DOMAIN-CONTAINING PROTEIN 39 HOMOLOG-RELATED"/>
    <property type="match status" value="1"/>
</dbReference>
<dbReference type="Pfam" id="PF06985">
    <property type="entry name" value="HET"/>
    <property type="match status" value="1"/>
</dbReference>
<proteinExistence type="predicted"/>
<dbReference type="Proteomes" id="UP000472372">
    <property type="component" value="Chromosome 1"/>
</dbReference>
<name>A0A6S6VTM3_9PLEO</name>
<dbReference type="InterPro" id="IPR052895">
    <property type="entry name" value="HetReg/Transcr_Mod"/>
</dbReference>
<evidence type="ECO:0000259" key="1">
    <source>
        <dbReference type="Pfam" id="PF06985"/>
    </source>
</evidence>
<reference evidence="2" key="1">
    <citation type="submission" date="2021-02" db="EMBL/GenBank/DDBJ databases">
        <authorList>
            <person name="Syme A R."/>
            <person name="Syme A R."/>
            <person name="Moolhuijzen P."/>
        </authorList>
    </citation>
    <scope>NUCLEOTIDE SEQUENCE</scope>
    <source>
        <strain evidence="2">W1-1</strain>
    </source>
</reference>
<dbReference type="EMBL" id="HG992977">
    <property type="protein sequence ID" value="CAE6995012.1"/>
    <property type="molecule type" value="Genomic_DNA"/>
</dbReference>
<feature type="domain" description="Heterokaryon incompatibility" evidence="1">
    <location>
        <begin position="68"/>
        <end position="174"/>
    </location>
</feature>
<sequence length="331" mass="38072">MSTPASTMAMDSESTPFTPIEKALYSRLELTDIEIREVCLVKILPHRAPRDIIRVSVRNATPEDIGNYYCLSYECGPQDKDLLKQISEFDESQGTDDFRDIGPSLYEFLEVAQSALNGSKGKDIIDFQSEFWIDALSIDQNDIHKKAREVAKMGKIYAQASKTIVWLGHMDKPGHDWEAEYNKEGVGQFFEKFVDGRGYWRRAWIVQELALSRQPVVLMGNFALPYDKLFAMVNTNDGRGYNLSYLIRHDIRKRDSIEITWALYYLRRHKCEIAHDHIYSIRSLMEKFGAIPVDYESSHAQVIFEITFQSANAQPLMGLNAFLHVLERSPL</sequence>
<organism evidence="2 3">
    <name type="scientific">Pyrenophora teres f. teres</name>
    <dbReference type="NCBI Taxonomy" id="97479"/>
    <lineage>
        <taxon>Eukaryota</taxon>
        <taxon>Fungi</taxon>
        <taxon>Dikarya</taxon>
        <taxon>Ascomycota</taxon>
        <taxon>Pezizomycotina</taxon>
        <taxon>Dothideomycetes</taxon>
        <taxon>Pleosporomycetidae</taxon>
        <taxon>Pleosporales</taxon>
        <taxon>Pleosporineae</taxon>
        <taxon>Pleosporaceae</taxon>
        <taxon>Pyrenophora</taxon>
    </lineage>
</organism>
<dbReference type="AlphaFoldDB" id="A0A6S6VTM3"/>
<dbReference type="InterPro" id="IPR010730">
    <property type="entry name" value="HET"/>
</dbReference>
<gene>
    <name evidence="2" type="ORF">PTTW11_00026</name>
</gene>
<evidence type="ECO:0000313" key="2">
    <source>
        <dbReference type="EMBL" id="CAE6995012.1"/>
    </source>
</evidence>